<evidence type="ECO:0000313" key="1">
    <source>
        <dbReference type="EMBL" id="PIT52010.1"/>
    </source>
</evidence>
<dbReference type="EMBL" id="MEIQ01000026">
    <property type="protein sequence ID" value="PIT52010.1"/>
    <property type="molecule type" value="Genomic_DNA"/>
</dbReference>
<dbReference type="AlphaFoldDB" id="A0A2N9XT00"/>
<accession>A0A2N9XT00</accession>
<proteinExistence type="predicted"/>
<name>A0A2N9XT00_9NEIS</name>
<gene>
    <name evidence="1" type="ORF">BHC48_02680</name>
</gene>
<protein>
    <submittedName>
        <fullName evidence="1">Uncharacterized protein</fullName>
    </submittedName>
</protein>
<evidence type="ECO:0000313" key="2">
    <source>
        <dbReference type="Proteomes" id="UP000231484"/>
    </source>
</evidence>
<dbReference type="Proteomes" id="UP000231484">
    <property type="component" value="Unassembled WGS sequence"/>
</dbReference>
<organism evidence="1 2">
    <name type="scientific">Snodgrassella alvi</name>
    <dbReference type="NCBI Taxonomy" id="1196083"/>
    <lineage>
        <taxon>Bacteria</taxon>
        <taxon>Pseudomonadati</taxon>
        <taxon>Pseudomonadota</taxon>
        <taxon>Betaproteobacteria</taxon>
        <taxon>Neisseriales</taxon>
        <taxon>Neisseriaceae</taxon>
        <taxon>Snodgrassella</taxon>
    </lineage>
</organism>
<sequence>MKTQPVKATVIFTIKASGRDNAWVKTILNHKLDKTYFLKLSLLPVSSQAWLANQYYRLHSHLISPNKLSINAEGR</sequence>
<comment type="caution">
    <text evidence="1">The sequence shown here is derived from an EMBL/GenBank/DDBJ whole genome shotgun (WGS) entry which is preliminary data.</text>
</comment>
<reference evidence="1 2" key="1">
    <citation type="journal article" date="2017" name="MBio">
        <title>Type VI secretion-mediated competition in the bee gut microbiome.</title>
        <authorList>
            <person name="Steele M.I."/>
            <person name="Kwong W.K."/>
            <person name="Powell J.E."/>
            <person name="Whiteley M."/>
            <person name="Moran N.A."/>
        </authorList>
    </citation>
    <scope>NUCLEOTIDE SEQUENCE [LARGE SCALE GENOMIC DNA]</scope>
    <source>
        <strain evidence="1 2">Occ4-2</strain>
    </source>
</reference>